<dbReference type="EMBL" id="MDYQ01000541">
    <property type="protein sequence ID" value="PRP73809.1"/>
    <property type="molecule type" value="Genomic_DNA"/>
</dbReference>
<dbReference type="Proteomes" id="UP000241769">
    <property type="component" value="Unassembled WGS sequence"/>
</dbReference>
<organism evidence="1 2">
    <name type="scientific">Planoprotostelium fungivorum</name>
    <dbReference type="NCBI Taxonomy" id="1890364"/>
    <lineage>
        <taxon>Eukaryota</taxon>
        <taxon>Amoebozoa</taxon>
        <taxon>Evosea</taxon>
        <taxon>Variosea</taxon>
        <taxon>Cavosteliida</taxon>
        <taxon>Cavosteliaceae</taxon>
        <taxon>Planoprotostelium</taxon>
    </lineage>
</organism>
<dbReference type="AlphaFoldDB" id="A0A2P6MQ23"/>
<protein>
    <submittedName>
        <fullName evidence="1">Uncharacterized protein</fullName>
    </submittedName>
</protein>
<dbReference type="OrthoDB" id="31072at2759"/>
<comment type="caution">
    <text evidence="1">The sequence shown here is derived from an EMBL/GenBank/DDBJ whole genome shotgun (WGS) entry which is preliminary data.</text>
</comment>
<dbReference type="InParanoid" id="A0A2P6MQ23"/>
<evidence type="ECO:0000313" key="1">
    <source>
        <dbReference type="EMBL" id="PRP73809.1"/>
    </source>
</evidence>
<proteinExistence type="predicted"/>
<gene>
    <name evidence="1" type="ORF">PROFUN_16442</name>
</gene>
<accession>A0A2P6MQ23</accession>
<reference evidence="1 2" key="1">
    <citation type="journal article" date="2018" name="Genome Biol. Evol.">
        <title>Multiple Roots of Fruiting Body Formation in Amoebozoa.</title>
        <authorList>
            <person name="Hillmann F."/>
            <person name="Forbes G."/>
            <person name="Novohradska S."/>
            <person name="Ferling I."/>
            <person name="Riege K."/>
            <person name="Groth M."/>
            <person name="Westermann M."/>
            <person name="Marz M."/>
            <person name="Spaller T."/>
            <person name="Winckler T."/>
            <person name="Schaap P."/>
            <person name="Glockner G."/>
        </authorList>
    </citation>
    <scope>NUCLEOTIDE SEQUENCE [LARGE SCALE GENOMIC DNA]</scope>
    <source>
        <strain evidence="1 2">Jena</strain>
    </source>
</reference>
<sequence length="118" mass="13344">MFEKQPSSPDALAERIWRREVLQDEKVQDETGQGDEELYSTIKKDQIQCRILANLSDTAAVAGQYNAGRSCCCSGMREEYQALTAQYGVYFYFIPTYSPELNATKLLFACLKGKIRGI</sequence>
<evidence type="ECO:0000313" key="2">
    <source>
        <dbReference type="Proteomes" id="UP000241769"/>
    </source>
</evidence>
<keyword evidence="2" id="KW-1185">Reference proteome</keyword>
<name>A0A2P6MQ23_9EUKA</name>